<reference evidence="4" key="2">
    <citation type="journal article" date="2017" name="Nat. Plants">
        <title>The Aegilops tauschii genome reveals multiple impacts of transposons.</title>
        <authorList>
            <person name="Zhao G."/>
            <person name="Zou C."/>
            <person name="Li K."/>
            <person name="Wang K."/>
            <person name="Li T."/>
            <person name="Gao L."/>
            <person name="Zhang X."/>
            <person name="Wang H."/>
            <person name="Yang Z."/>
            <person name="Liu X."/>
            <person name="Jiang W."/>
            <person name="Mao L."/>
            <person name="Kong X."/>
            <person name="Jiao Y."/>
            <person name="Jia J."/>
        </authorList>
    </citation>
    <scope>NUCLEOTIDE SEQUENCE [LARGE SCALE GENOMIC DNA]</scope>
    <source>
        <strain evidence="4">cv. AL8/78</strain>
    </source>
</reference>
<dbReference type="PANTHER" id="PTHR33116:SF78">
    <property type="entry name" value="OS12G0587133 PROTEIN"/>
    <property type="match status" value="1"/>
</dbReference>
<dbReference type="AlphaFoldDB" id="A0A453NPX8"/>
<evidence type="ECO:0000256" key="1">
    <source>
        <dbReference type="SAM" id="MobiDB-lite"/>
    </source>
</evidence>
<proteinExistence type="predicted"/>
<accession>A0A453NPX8</accession>
<reference evidence="3" key="5">
    <citation type="journal article" date="2021" name="G3 (Bethesda)">
        <title>Aegilops tauschii genome assembly Aet v5.0 features greater sequence contiguity and improved annotation.</title>
        <authorList>
            <person name="Wang L."/>
            <person name="Zhu T."/>
            <person name="Rodriguez J.C."/>
            <person name="Deal K.R."/>
            <person name="Dubcovsky J."/>
            <person name="McGuire P.E."/>
            <person name="Lux T."/>
            <person name="Spannagl M."/>
            <person name="Mayer K.F.X."/>
            <person name="Baldrich P."/>
            <person name="Meyers B.C."/>
            <person name="Huo N."/>
            <person name="Gu Y.Q."/>
            <person name="Zhou H."/>
            <person name="Devos K.M."/>
            <person name="Bennetzen J.L."/>
            <person name="Unver T."/>
            <person name="Budak H."/>
            <person name="Gulick P.J."/>
            <person name="Galiba G."/>
            <person name="Kalapos B."/>
            <person name="Nelson D.R."/>
            <person name="Li P."/>
            <person name="You F.M."/>
            <person name="Luo M.C."/>
            <person name="Dvorak J."/>
        </authorList>
    </citation>
    <scope>NUCLEOTIDE SEQUENCE [LARGE SCALE GENOMIC DNA]</scope>
    <source>
        <strain evidence="3">cv. AL8/78</strain>
    </source>
</reference>
<feature type="region of interest" description="Disordered" evidence="1">
    <location>
        <begin position="156"/>
        <end position="185"/>
    </location>
</feature>
<dbReference type="PANTHER" id="PTHR33116">
    <property type="entry name" value="REVERSE TRANSCRIPTASE ZINC-BINDING DOMAIN-CONTAINING PROTEIN-RELATED-RELATED"/>
    <property type="match status" value="1"/>
</dbReference>
<feature type="domain" description="Reverse transcriptase zinc-binding" evidence="2">
    <location>
        <begin position="204"/>
        <end position="241"/>
    </location>
</feature>
<reference evidence="3" key="4">
    <citation type="submission" date="2019-03" db="UniProtKB">
        <authorList>
            <consortium name="EnsemblPlants"/>
        </authorList>
    </citation>
    <scope>IDENTIFICATION</scope>
</reference>
<dbReference type="Pfam" id="PF13966">
    <property type="entry name" value="zf-RVT"/>
    <property type="match status" value="1"/>
</dbReference>
<reference evidence="3" key="3">
    <citation type="journal article" date="2017" name="Nature">
        <title>Genome sequence of the progenitor of the wheat D genome Aegilops tauschii.</title>
        <authorList>
            <person name="Luo M.C."/>
            <person name="Gu Y.Q."/>
            <person name="Puiu D."/>
            <person name="Wang H."/>
            <person name="Twardziok S.O."/>
            <person name="Deal K.R."/>
            <person name="Huo N."/>
            <person name="Zhu T."/>
            <person name="Wang L."/>
            <person name="Wang Y."/>
            <person name="McGuire P.E."/>
            <person name="Liu S."/>
            <person name="Long H."/>
            <person name="Ramasamy R.K."/>
            <person name="Rodriguez J.C."/>
            <person name="Van S.L."/>
            <person name="Yuan L."/>
            <person name="Wang Z."/>
            <person name="Xia Z."/>
            <person name="Xiao L."/>
            <person name="Anderson O.D."/>
            <person name="Ouyang S."/>
            <person name="Liang Y."/>
            <person name="Zimin A.V."/>
            <person name="Pertea G."/>
            <person name="Qi P."/>
            <person name="Bennetzen J.L."/>
            <person name="Dai X."/>
            <person name="Dawson M.W."/>
            <person name="Muller H.G."/>
            <person name="Kugler K."/>
            <person name="Rivarola-Duarte L."/>
            <person name="Spannagl M."/>
            <person name="Mayer K.F.X."/>
            <person name="Lu F.H."/>
            <person name="Bevan M.W."/>
            <person name="Leroy P."/>
            <person name="Li P."/>
            <person name="You F.M."/>
            <person name="Sun Q."/>
            <person name="Liu Z."/>
            <person name="Lyons E."/>
            <person name="Wicker T."/>
            <person name="Salzberg S.L."/>
            <person name="Devos K.M."/>
            <person name="Dvorak J."/>
        </authorList>
    </citation>
    <scope>NUCLEOTIDE SEQUENCE [LARGE SCALE GENOMIC DNA]</scope>
    <source>
        <strain evidence="3">cv. AL8/78</strain>
    </source>
</reference>
<feature type="compositionally biased region" description="Polar residues" evidence="1">
    <location>
        <begin position="156"/>
        <end position="168"/>
    </location>
</feature>
<organism evidence="3 4">
    <name type="scientific">Aegilops tauschii subsp. strangulata</name>
    <name type="common">Goatgrass</name>
    <dbReference type="NCBI Taxonomy" id="200361"/>
    <lineage>
        <taxon>Eukaryota</taxon>
        <taxon>Viridiplantae</taxon>
        <taxon>Streptophyta</taxon>
        <taxon>Embryophyta</taxon>
        <taxon>Tracheophyta</taxon>
        <taxon>Spermatophyta</taxon>
        <taxon>Magnoliopsida</taxon>
        <taxon>Liliopsida</taxon>
        <taxon>Poales</taxon>
        <taxon>Poaceae</taxon>
        <taxon>BOP clade</taxon>
        <taxon>Pooideae</taxon>
        <taxon>Triticodae</taxon>
        <taxon>Triticeae</taxon>
        <taxon>Triticinae</taxon>
        <taxon>Aegilops</taxon>
    </lineage>
</organism>
<evidence type="ECO:0000259" key="2">
    <source>
        <dbReference type="Pfam" id="PF13966"/>
    </source>
</evidence>
<name>A0A453NPX8_AEGTS</name>
<evidence type="ECO:0000313" key="4">
    <source>
        <dbReference type="Proteomes" id="UP000015105"/>
    </source>
</evidence>
<dbReference type="Proteomes" id="UP000015105">
    <property type="component" value="Chromosome 6D"/>
</dbReference>
<protein>
    <recommendedName>
        <fullName evidence="2">Reverse transcriptase zinc-binding domain-containing protein</fullName>
    </recommendedName>
</protein>
<evidence type="ECO:0000313" key="3">
    <source>
        <dbReference type="EnsemblPlants" id="AET6Gv20448400.6"/>
    </source>
</evidence>
<keyword evidence="4" id="KW-1185">Reference proteome</keyword>
<sequence length="340" mass="37552">MLPCWKAHLMNKAGHLAFVKAILAAIPIHQLLVLAPPKKTLKALEKIQRGFLWAGRAKANGGNCHVNWQRVARPIALGGLGVRDLARTGLALRTRWLWFSRTDQGRAWAGLDLQFSDDDRAFFFASTTMSVGNGAQAVSGRTDGLMGAPFARSRLTSTRASPSATVSSKPWRAASSPTDGRKISEASWGSRRLGSTYSYGTRSSRLARRGLPHLERCPLCDQAPETMNHLLLGCTFARQIWHEVLSWLRVPGPPPAQVPSLNDWWQSTRQLVPKPMRKGLASAVLLVPWMLWKHRNDCVFNHGCPLVADLLTKIKEEATLWAAAGALGLRAIIPQTWDVH</sequence>
<dbReference type="InterPro" id="IPR026960">
    <property type="entry name" value="RVT-Znf"/>
</dbReference>
<dbReference type="Gramene" id="AET6Gv20448400.6">
    <property type="protein sequence ID" value="AET6Gv20448400.6"/>
    <property type="gene ID" value="AET6Gv20448400"/>
</dbReference>
<dbReference type="EnsemblPlants" id="AET6Gv20448400.6">
    <property type="protein sequence ID" value="AET6Gv20448400.6"/>
    <property type="gene ID" value="AET6Gv20448400"/>
</dbReference>
<reference evidence="4" key="1">
    <citation type="journal article" date="2014" name="Science">
        <title>Ancient hybridizations among the ancestral genomes of bread wheat.</title>
        <authorList>
            <consortium name="International Wheat Genome Sequencing Consortium,"/>
            <person name="Marcussen T."/>
            <person name="Sandve S.R."/>
            <person name="Heier L."/>
            <person name="Spannagl M."/>
            <person name="Pfeifer M."/>
            <person name="Jakobsen K.S."/>
            <person name="Wulff B.B."/>
            <person name="Steuernagel B."/>
            <person name="Mayer K.F."/>
            <person name="Olsen O.A."/>
        </authorList>
    </citation>
    <scope>NUCLEOTIDE SEQUENCE [LARGE SCALE GENOMIC DNA]</scope>
    <source>
        <strain evidence="4">cv. AL8/78</strain>
    </source>
</reference>